<dbReference type="PROSITE" id="PS00086">
    <property type="entry name" value="CYTOCHROME_P450"/>
    <property type="match status" value="1"/>
</dbReference>
<dbReference type="GO" id="GO:0020037">
    <property type="term" value="F:heme binding"/>
    <property type="evidence" value="ECO:0007669"/>
    <property type="project" value="InterPro"/>
</dbReference>
<dbReference type="Pfam" id="PF00067">
    <property type="entry name" value="p450"/>
    <property type="match status" value="1"/>
</dbReference>
<keyword evidence="4 5" id="KW-0408">Iron</keyword>
<dbReference type="AlphaFoldDB" id="A0A9Q9ASN7"/>
<evidence type="ECO:0000256" key="3">
    <source>
        <dbReference type="ARBA" id="ARBA00022723"/>
    </source>
</evidence>
<keyword evidence="5" id="KW-0560">Oxidoreductase</keyword>
<dbReference type="InterPro" id="IPR017972">
    <property type="entry name" value="Cyt_P450_CS"/>
</dbReference>
<sequence length="539" mass="60942">MPFDFPLIPTLALLSLLSLTLYKFLLHPLFLSPLSRIPNAHWSAPLSSLWILHHRLFQRDTPTIQSLHSILGPIIRLAPNEISVNCVNGGLRTIYAGGFEKGNWYSNVFSNYGVQPMFAMEGHREHAGRKRMLSHVYAKSTVLGSTALERQTEVIVHERLRRRLREECHGKENGAVVEFYDLFCAVTMDFVSGYVFGMKNGTDYVWAQREDGIKLFHDFKARQKYTFWPQECPGSTRLLGKLGLKWLLVPEWVDGANQDLEAWLLRMCEKARETRKVMDKGGKVEEEDVPSVYCQLEAALVKEKMRDNGSKKTKEEHADDLKIEIASELLDHTLAGFDTSSITLTWLAWELSKPHNLHWQTLLQEEITSTLGDDLDAKAIDNLPTLHAILMETLRLHAAIPGQQPRSTPFNTSTTLGDPDTGTVYHNIPPNTRVQSQAWSLHRNPTVFPEPNNWLPDRWLQKTTPSSTSSSPTSKVQYTARTADQLRDQTRHFWAFGSGGRMCVGSNLAMLDMKATVVGVWGKFSTMIEDDEGMVPNGG</sequence>
<dbReference type="GO" id="GO:0004497">
    <property type="term" value="F:monooxygenase activity"/>
    <property type="evidence" value="ECO:0007669"/>
    <property type="project" value="UniProtKB-KW"/>
</dbReference>
<keyword evidence="5" id="KW-0349">Heme</keyword>
<reference evidence="6" key="1">
    <citation type="submission" date="2022-06" db="EMBL/GenBank/DDBJ databases">
        <title>Complete genome sequences of two strains of the flax pathogen Septoria linicola.</title>
        <authorList>
            <person name="Lapalu N."/>
            <person name="Simon A."/>
            <person name="Demenou B."/>
            <person name="Paumier D."/>
            <person name="Guillot M.-P."/>
            <person name="Gout L."/>
            <person name="Valade R."/>
        </authorList>
    </citation>
    <scope>NUCLEOTIDE SEQUENCE</scope>
    <source>
        <strain evidence="6">SE15195</strain>
    </source>
</reference>
<protein>
    <submittedName>
        <fullName evidence="6">Cytochrome P450</fullName>
    </submittedName>
</protein>
<keyword evidence="7" id="KW-1185">Reference proteome</keyword>
<organism evidence="6 7">
    <name type="scientific">Septoria linicola</name>
    <dbReference type="NCBI Taxonomy" id="215465"/>
    <lineage>
        <taxon>Eukaryota</taxon>
        <taxon>Fungi</taxon>
        <taxon>Dikarya</taxon>
        <taxon>Ascomycota</taxon>
        <taxon>Pezizomycotina</taxon>
        <taxon>Dothideomycetes</taxon>
        <taxon>Dothideomycetidae</taxon>
        <taxon>Mycosphaerellales</taxon>
        <taxon>Mycosphaerellaceae</taxon>
        <taxon>Septoria</taxon>
    </lineage>
</organism>
<evidence type="ECO:0000256" key="1">
    <source>
        <dbReference type="ARBA" id="ARBA00001971"/>
    </source>
</evidence>
<dbReference type="InterPro" id="IPR001128">
    <property type="entry name" value="Cyt_P450"/>
</dbReference>
<comment type="cofactor">
    <cofactor evidence="1">
        <name>heme</name>
        <dbReference type="ChEBI" id="CHEBI:30413"/>
    </cofactor>
</comment>
<dbReference type="GO" id="GO:0005506">
    <property type="term" value="F:iron ion binding"/>
    <property type="evidence" value="ECO:0007669"/>
    <property type="project" value="InterPro"/>
</dbReference>
<dbReference type="EMBL" id="CP099421">
    <property type="protein sequence ID" value="USW51835.1"/>
    <property type="molecule type" value="Genomic_DNA"/>
</dbReference>
<dbReference type="Gene3D" id="1.10.630.10">
    <property type="entry name" value="Cytochrome P450"/>
    <property type="match status" value="1"/>
</dbReference>
<evidence type="ECO:0000313" key="6">
    <source>
        <dbReference type="EMBL" id="USW51835.1"/>
    </source>
</evidence>
<evidence type="ECO:0000256" key="4">
    <source>
        <dbReference type="ARBA" id="ARBA00023004"/>
    </source>
</evidence>
<comment type="similarity">
    <text evidence="2 5">Belongs to the cytochrome P450 family.</text>
</comment>
<dbReference type="InterPro" id="IPR050121">
    <property type="entry name" value="Cytochrome_P450_monoxygenase"/>
</dbReference>
<accession>A0A9Q9ASN7</accession>
<name>A0A9Q9ASN7_9PEZI</name>
<gene>
    <name evidence="6" type="ORF">Slin15195_G051540</name>
</gene>
<keyword evidence="3 5" id="KW-0479">Metal-binding</keyword>
<evidence type="ECO:0000256" key="2">
    <source>
        <dbReference type="ARBA" id="ARBA00010617"/>
    </source>
</evidence>
<dbReference type="GO" id="GO:0016705">
    <property type="term" value="F:oxidoreductase activity, acting on paired donors, with incorporation or reduction of molecular oxygen"/>
    <property type="evidence" value="ECO:0007669"/>
    <property type="project" value="InterPro"/>
</dbReference>
<evidence type="ECO:0000256" key="5">
    <source>
        <dbReference type="RuleBase" id="RU000461"/>
    </source>
</evidence>
<proteinExistence type="inferred from homology"/>
<dbReference type="Proteomes" id="UP001056384">
    <property type="component" value="Chromosome 4"/>
</dbReference>
<dbReference type="InterPro" id="IPR036396">
    <property type="entry name" value="Cyt_P450_sf"/>
</dbReference>
<dbReference type="PRINTS" id="PR00385">
    <property type="entry name" value="P450"/>
</dbReference>
<dbReference type="SUPFAM" id="SSF48264">
    <property type="entry name" value="Cytochrome P450"/>
    <property type="match status" value="1"/>
</dbReference>
<dbReference type="PANTHER" id="PTHR24305:SF166">
    <property type="entry name" value="CYTOCHROME P450 12A4, MITOCHONDRIAL-RELATED"/>
    <property type="match status" value="1"/>
</dbReference>
<dbReference type="PANTHER" id="PTHR24305">
    <property type="entry name" value="CYTOCHROME P450"/>
    <property type="match status" value="1"/>
</dbReference>
<keyword evidence="5" id="KW-0503">Monooxygenase</keyword>
<evidence type="ECO:0000313" key="7">
    <source>
        <dbReference type="Proteomes" id="UP001056384"/>
    </source>
</evidence>